<evidence type="ECO:0000313" key="1">
    <source>
        <dbReference type="EMBL" id="TPH24284.1"/>
    </source>
</evidence>
<dbReference type="EMBL" id="SDPB01000005">
    <property type="protein sequence ID" value="TPH24284.1"/>
    <property type="molecule type" value="Genomic_DNA"/>
</dbReference>
<proteinExistence type="predicted"/>
<dbReference type="PANTHER" id="PTHR37530:SF1">
    <property type="entry name" value="OUTER MEMBRANE PROTEIN SLP"/>
    <property type="match status" value="1"/>
</dbReference>
<dbReference type="PROSITE" id="PS51257">
    <property type="entry name" value="PROKAR_LIPOPROTEIN"/>
    <property type="match status" value="1"/>
</dbReference>
<accession>A0A502LNA4</accession>
<dbReference type="PANTHER" id="PTHR37530">
    <property type="entry name" value="OUTER MEMBRANE PROTEIN SLP"/>
    <property type="match status" value="1"/>
</dbReference>
<evidence type="ECO:0000313" key="2">
    <source>
        <dbReference type="Proteomes" id="UP000316888"/>
    </source>
</evidence>
<dbReference type="NCBIfam" id="TIGR00752">
    <property type="entry name" value="slp"/>
    <property type="match status" value="1"/>
</dbReference>
<keyword evidence="1" id="KW-0449">Lipoprotein</keyword>
<dbReference type="RefSeq" id="WP_140535336.1">
    <property type="nucleotide sequence ID" value="NZ_SDPB01000005.1"/>
</dbReference>
<dbReference type="AlphaFoldDB" id="A0A502LNA4"/>
<reference evidence="1 2" key="1">
    <citation type="submission" date="2019-01" db="EMBL/GenBank/DDBJ databases">
        <title>Comparative genomic analysis identifies haemin-independent Haemophilus haemolyticus: a formal re-classification of Haemophilus intermedius.</title>
        <authorList>
            <person name="Harris T.M."/>
            <person name="Price E.P."/>
            <person name="Sarovich D.S."/>
            <person name="Norskov-Lauritsen N."/>
            <person name="Beissbarth J."/>
            <person name="Chang A.B."/>
            <person name="Smith-Vaughan H.C."/>
        </authorList>
    </citation>
    <scope>NUCLEOTIDE SEQUENCE [LARGE SCALE GENOMIC DNA]</scope>
    <source>
        <strain evidence="1 2">60824 B Hi-4</strain>
    </source>
</reference>
<gene>
    <name evidence="1" type="ORF">EUX48_03135</name>
</gene>
<comment type="caution">
    <text evidence="1">The sequence shown here is derived from an EMBL/GenBank/DDBJ whole genome shotgun (WGS) entry which is preliminary data.</text>
</comment>
<organism evidence="1 2">
    <name type="scientific">Haemophilus haemolyticus</name>
    <dbReference type="NCBI Taxonomy" id="726"/>
    <lineage>
        <taxon>Bacteria</taxon>
        <taxon>Pseudomonadati</taxon>
        <taxon>Pseudomonadota</taxon>
        <taxon>Gammaproteobacteria</taxon>
        <taxon>Pasteurellales</taxon>
        <taxon>Pasteurellaceae</taxon>
        <taxon>Haemophilus</taxon>
    </lineage>
</organism>
<name>A0A502LNA4_HAEHA</name>
<dbReference type="Proteomes" id="UP000316888">
    <property type="component" value="Unassembled WGS sequence"/>
</dbReference>
<dbReference type="PIRSF" id="PIRSF004982">
    <property type="entry name" value="SlP"/>
    <property type="match status" value="1"/>
</dbReference>
<dbReference type="GO" id="GO:0019867">
    <property type="term" value="C:outer membrane"/>
    <property type="evidence" value="ECO:0007669"/>
    <property type="project" value="InterPro"/>
</dbReference>
<dbReference type="InterPro" id="IPR004658">
    <property type="entry name" value="OMP_Slp"/>
</dbReference>
<protein>
    <submittedName>
        <fullName evidence="1">Slp family lipoprotein</fullName>
    </submittedName>
</protein>
<sequence>MKGKISIFLTALCLGLTGCITPPRGLENEQFSITSYKEITSQDLSCHCKNIRLGGKIVQTTILPHHTKIEVLSLPVSSLSGKPFVESQSDGRFIVYFDGFIDPENLKDRYITIGGQLIGSEPDKIKQANYTYPVIKPNKYRLWTLSTNYYYPEDDWEDDWDDDWGFWRWRYQPRYIQPEIRYYLN</sequence>
<dbReference type="Pfam" id="PF03843">
    <property type="entry name" value="Slp"/>
    <property type="match status" value="1"/>
</dbReference>